<evidence type="ECO:0000313" key="1">
    <source>
        <dbReference type="EMBL" id="SDJ75472.1"/>
    </source>
</evidence>
<dbReference type="EMBL" id="FNFC01000008">
    <property type="protein sequence ID" value="SDJ75472.1"/>
    <property type="molecule type" value="Genomic_DNA"/>
</dbReference>
<dbReference type="NCBIfam" id="TIGR02032">
    <property type="entry name" value="GG-red-SF"/>
    <property type="match status" value="1"/>
</dbReference>
<proteinExistence type="predicted"/>
<dbReference type="SUPFAM" id="SSF51905">
    <property type="entry name" value="FAD/NAD(P)-binding domain"/>
    <property type="match status" value="1"/>
</dbReference>
<sequence length="459" mass="50159">MTTETRDIVIVGGGTAGCFAAATAAQNGLDVTLLERKSEDEGGHIACGDAIKGKSTFPDVIDRDYLREESFTNENIQRAMFMNPDGENYDIPFESGSGAVVDRKRYGEVLLEEADRVGAEIEYDTVVKDVVQNGRVTGVEAVRRGDPVQYDADVVIDAAGALSLLQDKVDFDGTTYDTNVNYQQFCSAYREVIEVPEPVEYDDAIVFKPTDELGYLWYFPRTGTEINAGLGFQMNKPSMELVSVLKDDLEERPEFEGAEVKDKLGAALPTRRPYDSAVAPGFMSVGDAAGHVNPTTGGGIPGAAKAGHWAAEVATEAISDGTLGESALWEYNHRVQTDFGKKFAAMDLYNIFGGAHDVDELTEVVTALPGEMIIDLMGKKGSVSLSLPEKVKAAVVTALETRGHWSTLREAYQVNRLAAELKKIYDDYPTTPDQFESWKTSRDDIMDRVYDVTGAEPKY</sequence>
<dbReference type="OrthoDB" id="192187at2157"/>
<dbReference type="Gene3D" id="3.50.50.60">
    <property type="entry name" value="FAD/NAD(P)-binding domain"/>
    <property type="match status" value="1"/>
</dbReference>
<dbReference type="AlphaFoldDB" id="A0A1G8WB13"/>
<gene>
    <name evidence="1" type="ORF">SAMN05216226_108175</name>
</gene>
<dbReference type="GO" id="GO:0016628">
    <property type="term" value="F:oxidoreductase activity, acting on the CH-CH group of donors, NAD or NADP as acceptor"/>
    <property type="evidence" value="ECO:0007669"/>
    <property type="project" value="InterPro"/>
</dbReference>
<dbReference type="Pfam" id="PF12831">
    <property type="entry name" value="FAD_oxidored"/>
    <property type="match status" value="1"/>
</dbReference>
<protein>
    <submittedName>
        <fullName evidence="1">2,3-di-O-geranylgeranylglyceryl phosphate reductase</fullName>
    </submittedName>
</protein>
<dbReference type="PANTHER" id="PTHR42685:SF18">
    <property type="entry name" value="DIGERANYLGERANYLGLYCEROPHOSPHOLIPID REDUCTASE"/>
    <property type="match status" value="1"/>
</dbReference>
<name>A0A1G8WB13_9EURY</name>
<dbReference type="STRING" id="890420.SAMN05216226_108175"/>
<dbReference type="PANTHER" id="PTHR42685">
    <property type="entry name" value="GERANYLGERANYL DIPHOSPHATE REDUCTASE"/>
    <property type="match status" value="1"/>
</dbReference>
<dbReference type="RefSeq" id="WP_092702514.1">
    <property type="nucleotide sequence ID" value="NZ_FNFC01000008.1"/>
</dbReference>
<dbReference type="PROSITE" id="PS51257">
    <property type="entry name" value="PROKAR_LIPOPROTEIN"/>
    <property type="match status" value="1"/>
</dbReference>
<dbReference type="Proteomes" id="UP000198856">
    <property type="component" value="Unassembled WGS sequence"/>
</dbReference>
<evidence type="ECO:0000313" key="2">
    <source>
        <dbReference type="Proteomes" id="UP000198856"/>
    </source>
</evidence>
<organism evidence="1 2">
    <name type="scientific">Halovenus aranensis</name>
    <dbReference type="NCBI Taxonomy" id="890420"/>
    <lineage>
        <taxon>Archaea</taxon>
        <taxon>Methanobacteriati</taxon>
        <taxon>Methanobacteriota</taxon>
        <taxon>Stenosarchaea group</taxon>
        <taxon>Halobacteria</taxon>
        <taxon>Halobacteriales</taxon>
        <taxon>Haloarculaceae</taxon>
        <taxon>Halovenus</taxon>
    </lineage>
</organism>
<dbReference type="InterPro" id="IPR036188">
    <property type="entry name" value="FAD/NAD-bd_sf"/>
</dbReference>
<dbReference type="InterPro" id="IPR050407">
    <property type="entry name" value="Geranylgeranyl_reductase"/>
</dbReference>
<reference evidence="1 2" key="1">
    <citation type="submission" date="2016-10" db="EMBL/GenBank/DDBJ databases">
        <authorList>
            <person name="de Groot N.N."/>
        </authorList>
    </citation>
    <scope>NUCLEOTIDE SEQUENCE [LARGE SCALE GENOMIC DNA]</scope>
    <source>
        <strain evidence="1 2">IBRC-M10015</strain>
    </source>
</reference>
<keyword evidence="2" id="KW-1185">Reference proteome</keyword>
<dbReference type="InterPro" id="IPR011777">
    <property type="entry name" value="Geranylgeranyl_Rdtase_fam"/>
</dbReference>
<accession>A0A1G8WB13</accession>